<protein>
    <submittedName>
        <fullName evidence="6">Patellin-4-like</fullName>
    </submittedName>
</protein>
<dbReference type="eggNOG" id="KOG1471">
    <property type="taxonomic scope" value="Eukaryota"/>
</dbReference>
<dbReference type="SMART" id="SM01100">
    <property type="entry name" value="CRAL_TRIO_N"/>
    <property type="match status" value="1"/>
</dbReference>
<keyword evidence="2" id="KW-0813">Transport</keyword>
<dbReference type="KEGG" id="cam:101500944"/>
<dbReference type="OrthoDB" id="75724at2759"/>
<dbReference type="Gene3D" id="3.40.525.10">
    <property type="entry name" value="CRAL-TRIO lipid binding domain"/>
    <property type="match status" value="1"/>
</dbReference>
<dbReference type="Proteomes" id="UP000087171">
    <property type="component" value="Chromosome Ca4"/>
</dbReference>
<dbReference type="InterPro" id="IPR056794">
    <property type="entry name" value="PATL1-6_C_GOLD"/>
</dbReference>
<dbReference type="Pfam" id="PF03765">
    <property type="entry name" value="CRAL_TRIO_N"/>
    <property type="match status" value="1"/>
</dbReference>
<dbReference type="RefSeq" id="XP_004495099.1">
    <property type="nucleotide sequence ID" value="XM_004495042.3"/>
</dbReference>
<dbReference type="GO" id="GO:0008289">
    <property type="term" value="F:lipid binding"/>
    <property type="evidence" value="ECO:0007669"/>
    <property type="project" value="InterPro"/>
</dbReference>
<dbReference type="InterPro" id="IPR036273">
    <property type="entry name" value="CRAL/TRIO_N_dom_sf"/>
</dbReference>
<comment type="subcellular location">
    <subcellularLocation>
        <location evidence="1">Membrane</location>
    </subcellularLocation>
</comment>
<dbReference type="Pfam" id="PF00650">
    <property type="entry name" value="CRAL_TRIO"/>
    <property type="match status" value="1"/>
</dbReference>
<evidence type="ECO:0000256" key="2">
    <source>
        <dbReference type="ARBA" id="ARBA00022448"/>
    </source>
</evidence>
<organism evidence="5 6">
    <name type="scientific">Cicer arietinum</name>
    <name type="common">Chickpea</name>
    <name type="synonym">Garbanzo</name>
    <dbReference type="NCBI Taxonomy" id="3827"/>
    <lineage>
        <taxon>Eukaryota</taxon>
        <taxon>Viridiplantae</taxon>
        <taxon>Streptophyta</taxon>
        <taxon>Embryophyta</taxon>
        <taxon>Tracheophyta</taxon>
        <taxon>Spermatophyta</taxon>
        <taxon>Magnoliopsida</taxon>
        <taxon>eudicotyledons</taxon>
        <taxon>Gunneridae</taxon>
        <taxon>Pentapetalae</taxon>
        <taxon>rosids</taxon>
        <taxon>fabids</taxon>
        <taxon>Fabales</taxon>
        <taxon>Fabaceae</taxon>
        <taxon>Papilionoideae</taxon>
        <taxon>50 kb inversion clade</taxon>
        <taxon>NPAAA clade</taxon>
        <taxon>Hologalegina</taxon>
        <taxon>IRL clade</taxon>
        <taxon>Cicereae</taxon>
        <taxon>Cicer</taxon>
    </lineage>
</organism>
<dbReference type="InterPro" id="IPR044834">
    <property type="entry name" value="PATL"/>
</dbReference>
<name>A0A1S2XWN1_CICAR</name>
<dbReference type="InterPro" id="IPR036865">
    <property type="entry name" value="CRAL-TRIO_dom_sf"/>
</dbReference>
<feature type="domain" description="CRAL-TRIO" evidence="4">
    <location>
        <begin position="158"/>
        <end position="332"/>
    </location>
</feature>
<keyword evidence="5" id="KW-1185">Reference proteome</keyword>
<dbReference type="SMART" id="SM00516">
    <property type="entry name" value="SEC14"/>
    <property type="match status" value="1"/>
</dbReference>
<dbReference type="PANTHER" id="PTHR45932">
    <property type="entry name" value="PATELLIN-1"/>
    <property type="match status" value="1"/>
</dbReference>
<evidence type="ECO:0000256" key="1">
    <source>
        <dbReference type="ARBA" id="ARBA00004370"/>
    </source>
</evidence>
<dbReference type="PANTHER" id="PTHR45932:SF3">
    <property type="entry name" value="PATELLIN-4-LIKE"/>
    <property type="match status" value="1"/>
</dbReference>
<dbReference type="SUPFAM" id="SSF52087">
    <property type="entry name" value="CRAL/TRIO domain"/>
    <property type="match status" value="1"/>
</dbReference>
<dbReference type="PROSITE" id="PS50191">
    <property type="entry name" value="CRAL_TRIO"/>
    <property type="match status" value="1"/>
</dbReference>
<dbReference type="PaxDb" id="3827-XP_004495099.1"/>
<dbReference type="CDD" id="cd00170">
    <property type="entry name" value="SEC14"/>
    <property type="match status" value="1"/>
</dbReference>
<evidence type="ECO:0000313" key="6">
    <source>
        <dbReference type="RefSeq" id="XP_004495099.1"/>
    </source>
</evidence>
<sequence length="447" mass="51683">MNDTTEECNNNYENENNYNINDTPLVFIENDEKSLNEDQEQELVVEDNNDGVIETPSPAGIKLKIKKSLLEFRCKVEGAILGNYLLEQQGEKIAFTKEDIRDVTLWGVPLLPSKAHEGTDVVLMKFLKAKDYKVNDAFDMLQKTMVWRIKNNVDKILDEDLGSDFENSGILDSRDKEGRPVCYHLFEVFKDKVLYKKTFGTQEKCELFLRWRIQLMEIAVKKLCFRGGVDSTIQVFDLKNSPIQGMKELSALSKKALILFQNYYPEIVYKNIVVNAPFWFYTSQVLFSRFMNQRNKKKFILARPQKVTQILLKYIAPEHLPAEYGGLRRNGDQDFSPDDKVLELKIKANSVSTVEFPVNESGVTIMWDVTVVGWDVSYKEEFIPDDEGSYTILLQNQNIVGDSTRNSFYISEPGKILLTVENGNYKKKRMYYRSKTRTTVPMFILLS</sequence>
<dbReference type="AlphaFoldDB" id="A0A1S2XWN1"/>
<evidence type="ECO:0000256" key="3">
    <source>
        <dbReference type="ARBA" id="ARBA00023136"/>
    </source>
</evidence>
<keyword evidence="3" id="KW-0472">Membrane</keyword>
<accession>A0A1S2XWN1</accession>
<reference evidence="5" key="1">
    <citation type="journal article" date="2013" name="Nat. Biotechnol.">
        <title>Draft genome sequence of chickpea (Cicer arietinum) provides a resource for trait improvement.</title>
        <authorList>
            <person name="Varshney R.K."/>
            <person name="Song C."/>
            <person name="Saxena R.K."/>
            <person name="Azam S."/>
            <person name="Yu S."/>
            <person name="Sharpe A.G."/>
            <person name="Cannon S."/>
            <person name="Baek J."/>
            <person name="Rosen B.D."/>
            <person name="Tar'an B."/>
            <person name="Millan T."/>
            <person name="Zhang X."/>
            <person name="Ramsay L.D."/>
            <person name="Iwata A."/>
            <person name="Wang Y."/>
            <person name="Nelson W."/>
            <person name="Farmer A.D."/>
            <person name="Gaur P.M."/>
            <person name="Soderlund C."/>
            <person name="Penmetsa R.V."/>
            <person name="Xu C."/>
            <person name="Bharti A.K."/>
            <person name="He W."/>
            <person name="Winter P."/>
            <person name="Zhao S."/>
            <person name="Hane J.K."/>
            <person name="Carrasquilla-Garcia N."/>
            <person name="Condie J.A."/>
            <person name="Upadhyaya H.D."/>
            <person name="Luo M.C."/>
            <person name="Thudi M."/>
            <person name="Gowda C.L."/>
            <person name="Singh N.P."/>
            <person name="Lichtenzveig J."/>
            <person name="Gali K.K."/>
            <person name="Rubio J."/>
            <person name="Nadarajan N."/>
            <person name="Dolezel J."/>
            <person name="Bansal K.C."/>
            <person name="Xu X."/>
            <person name="Edwards D."/>
            <person name="Zhang G."/>
            <person name="Kahl G."/>
            <person name="Gil J."/>
            <person name="Singh K.B."/>
            <person name="Datta S.K."/>
            <person name="Jackson S.A."/>
            <person name="Wang J."/>
            <person name="Cook D.R."/>
        </authorList>
    </citation>
    <scope>NUCLEOTIDE SEQUENCE [LARGE SCALE GENOMIC DNA]</scope>
    <source>
        <strain evidence="5">cv. CDC Frontier</strain>
    </source>
</reference>
<dbReference type="GeneID" id="101500944"/>
<dbReference type="SUPFAM" id="SSF46938">
    <property type="entry name" value="CRAL/TRIO N-terminal domain"/>
    <property type="match status" value="1"/>
</dbReference>
<gene>
    <name evidence="6" type="primary">LOC101500944</name>
</gene>
<dbReference type="Pfam" id="PF25099">
    <property type="entry name" value="GOLD_PATL1_C"/>
    <property type="match status" value="1"/>
</dbReference>
<evidence type="ECO:0000259" key="4">
    <source>
        <dbReference type="PROSITE" id="PS50191"/>
    </source>
</evidence>
<evidence type="ECO:0000313" key="5">
    <source>
        <dbReference type="Proteomes" id="UP000087171"/>
    </source>
</evidence>
<proteinExistence type="predicted"/>
<dbReference type="InterPro" id="IPR001251">
    <property type="entry name" value="CRAL-TRIO_dom"/>
</dbReference>
<dbReference type="GO" id="GO:0016020">
    <property type="term" value="C:membrane"/>
    <property type="evidence" value="ECO:0007669"/>
    <property type="project" value="UniProtKB-SubCell"/>
</dbReference>
<reference evidence="6" key="2">
    <citation type="submission" date="2025-08" db="UniProtKB">
        <authorList>
            <consortium name="RefSeq"/>
        </authorList>
    </citation>
    <scope>IDENTIFICATION</scope>
    <source>
        <tissue evidence="6">Etiolated seedlings</tissue>
    </source>
</reference>
<dbReference type="InterPro" id="IPR011074">
    <property type="entry name" value="CRAL/TRIO_N_dom"/>
</dbReference>